<reference evidence="2 3" key="1">
    <citation type="journal article" date="2018" name="IMA Fungus">
        <title>IMA Genome-F 9: Draft genome sequence of Annulohypoxylon stygium, Aspergillus mulundensis, Berkeleyomyces basicola (syn. Thielaviopsis basicola), Ceratocystis smalleyi, two Cercospora beticola strains, Coleophoma cylindrospora, Fusarium fracticaudum, Phialophora cf. hyalina, and Morchella septimelata.</title>
        <authorList>
            <person name="Wingfield B.D."/>
            <person name="Bills G.F."/>
            <person name="Dong Y."/>
            <person name="Huang W."/>
            <person name="Nel W.J."/>
            <person name="Swalarsk-Parry B.S."/>
            <person name="Vaghefi N."/>
            <person name="Wilken P.M."/>
            <person name="An Z."/>
            <person name="de Beer Z.W."/>
            <person name="De Vos L."/>
            <person name="Chen L."/>
            <person name="Duong T.A."/>
            <person name="Gao Y."/>
            <person name="Hammerbacher A."/>
            <person name="Kikkert J.R."/>
            <person name="Li Y."/>
            <person name="Li H."/>
            <person name="Li K."/>
            <person name="Li Q."/>
            <person name="Liu X."/>
            <person name="Ma X."/>
            <person name="Naidoo K."/>
            <person name="Pethybridge S.J."/>
            <person name="Sun J."/>
            <person name="Steenkamp E.T."/>
            <person name="van der Nest M.A."/>
            <person name="van Wyk S."/>
            <person name="Wingfield M.J."/>
            <person name="Xiong C."/>
            <person name="Yue Q."/>
            <person name="Zhang X."/>
        </authorList>
    </citation>
    <scope>NUCLEOTIDE SEQUENCE [LARGE SCALE GENOMIC DNA]</scope>
    <source>
        <strain evidence="2 3">BP6252</strain>
    </source>
</reference>
<name>A0A3D8Q3X1_9HELO</name>
<evidence type="ECO:0000313" key="3">
    <source>
        <dbReference type="Proteomes" id="UP000256645"/>
    </source>
</evidence>
<evidence type="ECO:0000259" key="1">
    <source>
        <dbReference type="Pfam" id="PF06985"/>
    </source>
</evidence>
<keyword evidence="3" id="KW-1185">Reference proteome</keyword>
<proteinExistence type="predicted"/>
<dbReference type="EMBL" id="PDLM01000038">
    <property type="protein sequence ID" value="RDW56565.1"/>
    <property type="molecule type" value="Genomic_DNA"/>
</dbReference>
<feature type="domain" description="Heterokaryon incompatibility" evidence="1">
    <location>
        <begin position="53"/>
        <end position="165"/>
    </location>
</feature>
<dbReference type="AlphaFoldDB" id="A0A3D8Q3X1"/>
<dbReference type="InterPro" id="IPR010730">
    <property type="entry name" value="HET"/>
</dbReference>
<comment type="caution">
    <text evidence="2">The sequence shown here is derived from an EMBL/GenBank/DDBJ whole genome shotgun (WGS) entry which is preliminary data.</text>
</comment>
<dbReference type="Pfam" id="PF06985">
    <property type="entry name" value="HET"/>
    <property type="match status" value="1"/>
</dbReference>
<gene>
    <name evidence="2" type="ORF">BP6252_14093</name>
</gene>
<accession>A0A3D8Q3X1</accession>
<dbReference type="Proteomes" id="UP000256645">
    <property type="component" value="Unassembled WGS sequence"/>
</dbReference>
<organism evidence="2 3">
    <name type="scientific">Coleophoma cylindrospora</name>
    <dbReference type="NCBI Taxonomy" id="1849047"/>
    <lineage>
        <taxon>Eukaryota</taxon>
        <taxon>Fungi</taxon>
        <taxon>Dikarya</taxon>
        <taxon>Ascomycota</taxon>
        <taxon>Pezizomycotina</taxon>
        <taxon>Leotiomycetes</taxon>
        <taxon>Helotiales</taxon>
        <taxon>Dermateaceae</taxon>
        <taxon>Coleophoma</taxon>
    </lineage>
</organism>
<dbReference type="OrthoDB" id="2157530at2759"/>
<sequence>MDSGALGVYAIDNMPPYLAASHAWSDGMFSVNTEFKDTRGGIMLQNSVRSHFPDIIYCWIDTICIDQNDEDDKKRQIPLMGDIYGNAQAVVIVTTSDFGITQAYVDQLTMDLDEAIAISLAEEYSDSISDRWKAGEGRQKIIEGMDCLELFTRTRWADRIWTLQEYILARQIVWVGQGDVCLRIDDTLFRALPDLCDVFDINEAMGGKYSRIWNFYNGMVTARARKIDPTRIMELLGNRKASFPDDEVYGAMAASGVIIQPGVASGQDNVWRLWWEEAIRQGHHRWIFLPPIVSKPITTPEYQGSNCIMPDFKNRHRASQHSGLDRVQIKTGDIVICNGELQVTGRWAGSCHVVRHLGRVHEDSQGKLCRDITIILWARGSSKFALRLVTAVSGGRYSWKQTLAIAQVLKANYYRARAAVKVRRERRMFLRRLTEYQSFVWVDFVQLLMTQMLPMNDGIAYLAQIRNEMKSTDLIIVADRHQPLRRLHAFDFGIKNTSMRTPFMIVATPERHDGLSSRSTVGHGHRALHKIGMSLPAMVCTNLLKAHAYGCHVVPNTLRSLKIGGKACWFCSASHPI</sequence>
<protein>
    <recommendedName>
        <fullName evidence="1">Heterokaryon incompatibility domain-containing protein</fullName>
    </recommendedName>
</protein>
<dbReference type="PANTHER" id="PTHR24148">
    <property type="entry name" value="ANKYRIN REPEAT DOMAIN-CONTAINING PROTEIN 39 HOMOLOG-RELATED"/>
    <property type="match status" value="1"/>
</dbReference>
<dbReference type="InterPro" id="IPR052895">
    <property type="entry name" value="HetReg/Transcr_Mod"/>
</dbReference>
<dbReference type="PANTHER" id="PTHR24148:SF73">
    <property type="entry name" value="HET DOMAIN PROTEIN (AFU_ORTHOLOGUE AFUA_8G01020)"/>
    <property type="match status" value="1"/>
</dbReference>
<evidence type="ECO:0000313" key="2">
    <source>
        <dbReference type="EMBL" id="RDW56565.1"/>
    </source>
</evidence>